<gene>
    <name evidence="1" type="ORF">I602_2431</name>
</gene>
<dbReference type="AlphaFoldDB" id="A0A0M9CHR3"/>
<sequence>MKNQKSLPQSITSKIISLSDTSLKLFILSLSVVFLFESLF</sequence>
<dbReference type="EMBL" id="LGBR01000001">
    <property type="protein sequence ID" value="KOY52871.1"/>
    <property type="molecule type" value="Genomic_DNA"/>
</dbReference>
<comment type="caution">
    <text evidence="1">The sequence shown here is derived from an EMBL/GenBank/DDBJ whole genome shotgun (WGS) entry which is preliminary data.</text>
</comment>
<dbReference type="Proteomes" id="UP000037716">
    <property type="component" value="Unassembled WGS sequence"/>
</dbReference>
<reference evidence="1 2" key="1">
    <citation type="submission" date="2015-07" db="EMBL/GenBank/DDBJ databases">
        <title>Genome of Polaribacter dokdonenesis DSW-5, isolated from seawater off Dokdo in Korea.</title>
        <authorList>
            <person name="Yoon K."/>
            <person name="Song J.Y."/>
            <person name="Kim J.F."/>
        </authorList>
    </citation>
    <scope>NUCLEOTIDE SEQUENCE [LARGE SCALE GENOMIC DNA]</scope>
    <source>
        <strain evidence="1 2">DSW-5</strain>
    </source>
</reference>
<accession>A0A0M9CHR3</accession>
<evidence type="ECO:0000313" key="2">
    <source>
        <dbReference type="Proteomes" id="UP000037716"/>
    </source>
</evidence>
<name>A0A0M9CHR3_9FLAO</name>
<proteinExistence type="predicted"/>
<dbReference type="PATRIC" id="fig|1300348.6.peg.2432"/>
<dbReference type="STRING" id="1300348.I602_2431"/>
<organism evidence="1 2">
    <name type="scientific">Polaribacter dokdonensis DSW-5</name>
    <dbReference type="NCBI Taxonomy" id="1300348"/>
    <lineage>
        <taxon>Bacteria</taxon>
        <taxon>Pseudomonadati</taxon>
        <taxon>Bacteroidota</taxon>
        <taxon>Flavobacteriia</taxon>
        <taxon>Flavobacteriales</taxon>
        <taxon>Flavobacteriaceae</taxon>
    </lineage>
</organism>
<evidence type="ECO:0000313" key="1">
    <source>
        <dbReference type="EMBL" id="KOY52871.1"/>
    </source>
</evidence>
<protein>
    <submittedName>
        <fullName evidence="1">Uncharacterized protein</fullName>
    </submittedName>
</protein>